<dbReference type="Proteomes" id="UP000239297">
    <property type="component" value="Unassembled WGS sequence"/>
</dbReference>
<dbReference type="InterPro" id="IPR005561">
    <property type="entry name" value="ANTAR"/>
</dbReference>
<evidence type="ECO:0000256" key="3">
    <source>
        <dbReference type="ARBA" id="ARBA00023015"/>
    </source>
</evidence>
<dbReference type="RefSeq" id="WP_104122758.1">
    <property type="nucleotide sequence ID" value="NZ_PRKW01000007.1"/>
</dbReference>
<dbReference type="Pfam" id="PF13185">
    <property type="entry name" value="GAF_2"/>
    <property type="match status" value="1"/>
</dbReference>
<evidence type="ECO:0000256" key="2">
    <source>
        <dbReference type="ARBA" id="ARBA00022777"/>
    </source>
</evidence>
<evidence type="ECO:0000256" key="5">
    <source>
        <dbReference type="SAM" id="MobiDB-lite"/>
    </source>
</evidence>
<dbReference type="InterPro" id="IPR011006">
    <property type="entry name" value="CheY-like_superfamily"/>
</dbReference>
<comment type="caution">
    <text evidence="7">The sequence shown here is derived from an EMBL/GenBank/DDBJ whole genome shotgun (WGS) entry which is preliminary data.</text>
</comment>
<keyword evidence="1" id="KW-0808">Transferase</keyword>
<dbReference type="Gene3D" id="3.30.450.40">
    <property type="match status" value="1"/>
</dbReference>
<dbReference type="OrthoDB" id="3820533at2"/>
<dbReference type="SUPFAM" id="SSF52172">
    <property type="entry name" value="CheY-like"/>
    <property type="match status" value="1"/>
</dbReference>
<dbReference type="PIRSF" id="PIRSF036625">
    <property type="entry name" value="GAF_ANTAR"/>
    <property type="match status" value="1"/>
</dbReference>
<evidence type="ECO:0000313" key="7">
    <source>
        <dbReference type="EMBL" id="PPB48064.1"/>
    </source>
</evidence>
<reference evidence="7 8" key="1">
    <citation type="journal article" date="2014" name="Int. J. Syst. Evol. Microbiol.">
        <title>Arthrobacter pityocampae sp. nov., isolated from Thaumetopoea pityocampa (Lep., Thaumetopoeidae).</title>
        <authorList>
            <person name="Ince I.A."/>
            <person name="Demirbag Z."/>
            <person name="Kati H."/>
        </authorList>
    </citation>
    <scope>NUCLEOTIDE SEQUENCE [LARGE SCALE GENOMIC DNA]</scope>
    <source>
        <strain evidence="7 8">Tp2</strain>
    </source>
</reference>
<dbReference type="InterPro" id="IPR029016">
    <property type="entry name" value="GAF-like_dom_sf"/>
</dbReference>
<protein>
    <recommendedName>
        <fullName evidence="6">ANTAR domain-containing protein</fullName>
    </recommendedName>
</protein>
<dbReference type="SMART" id="SM01012">
    <property type="entry name" value="ANTAR"/>
    <property type="match status" value="1"/>
</dbReference>
<evidence type="ECO:0000313" key="8">
    <source>
        <dbReference type="Proteomes" id="UP000239297"/>
    </source>
</evidence>
<dbReference type="EMBL" id="PRKW01000007">
    <property type="protein sequence ID" value="PPB48064.1"/>
    <property type="molecule type" value="Genomic_DNA"/>
</dbReference>
<sequence>MDNPLGSLKDITHSLHGLMLSDDRAEVFIQDLAYLAARAFSSTVRVECGVTYQPAHGGALTVASSSAAVVLMDEAQYATDDGPCLHALRTGESADVQDTATDARWPRFFGTVQHLGFRSVLGTRLWIGEHGAAALSLYADCPGFFDHQVQDTVNDFARNAGSALEVMLHGEDRRQQALDLQAAMASRTIIDLAVGIIMGQNRCSQVEAFGILKDASNHRNMKLRVVAERLIGTVTDEPPITHFTDGAGSPASATPPGS</sequence>
<dbReference type="InterPro" id="IPR036388">
    <property type="entry name" value="WH-like_DNA-bd_sf"/>
</dbReference>
<feature type="domain" description="ANTAR" evidence="6">
    <location>
        <begin position="170"/>
        <end position="231"/>
    </location>
</feature>
<dbReference type="InterPro" id="IPR012074">
    <property type="entry name" value="GAF_ANTAR"/>
</dbReference>
<evidence type="ECO:0000256" key="4">
    <source>
        <dbReference type="ARBA" id="ARBA00023163"/>
    </source>
</evidence>
<dbReference type="AlphaFoldDB" id="A0A2S5IU29"/>
<accession>A0A2S5IU29</accession>
<keyword evidence="3" id="KW-0805">Transcription regulation</keyword>
<evidence type="ECO:0000256" key="1">
    <source>
        <dbReference type="ARBA" id="ARBA00022679"/>
    </source>
</evidence>
<keyword evidence="8" id="KW-1185">Reference proteome</keyword>
<keyword evidence="4" id="KW-0804">Transcription</keyword>
<dbReference type="GO" id="GO:0003723">
    <property type="term" value="F:RNA binding"/>
    <property type="evidence" value="ECO:0007669"/>
    <property type="project" value="InterPro"/>
</dbReference>
<dbReference type="GO" id="GO:0016301">
    <property type="term" value="F:kinase activity"/>
    <property type="evidence" value="ECO:0007669"/>
    <property type="project" value="UniProtKB-KW"/>
</dbReference>
<name>A0A2S5IU29_9MICC</name>
<dbReference type="PROSITE" id="PS50921">
    <property type="entry name" value="ANTAR"/>
    <property type="match status" value="1"/>
</dbReference>
<dbReference type="Gene3D" id="1.10.10.10">
    <property type="entry name" value="Winged helix-like DNA-binding domain superfamily/Winged helix DNA-binding domain"/>
    <property type="match status" value="1"/>
</dbReference>
<dbReference type="InterPro" id="IPR003018">
    <property type="entry name" value="GAF"/>
</dbReference>
<evidence type="ECO:0000259" key="6">
    <source>
        <dbReference type="PROSITE" id="PS50921"/>
    </source>
</evidence>
<feature type="region of interest" description="Disordered" evidence="5">
    <location>
        <begin position="237"/>
        <end position="258"/>
    </location>
</feature>
<gene>
    <name evidence="7" type="ORF">C4K88_16590</name>
</gene>
<dbReference type="SUPFAM" id="SSF55781">
    <property type="entry name" value="GAF domain-like"/>
    <property type="match status" value="1"/>
</dbReference>
<keyword evidence="2" id="KW-0418">Kinase</keyword>
<organism evidence="7 8">
    <name type="scientific">Arthrobacter pityocampae</name>
    <dbReference type="NCBI Taxonomy" id="547334"/>
    <lineage>
        <taxon>Bacteria</taxon>
        <taxon>Bacillati</taxon>
        <taxon>Actinomycetota</taxon>
        <taxon>Actinomycetes</taxon>
        <taxon>Micrococcales</taxon>
        <taxon>Micrococcaceae</taxon>
        <taxon>Arthrobacter</taxon>
    </lineage>
</organism>
<dbReference type="Pfam" id="PF03861">
    <property type="entry name" value="ANTAR"/>
    <property type="match status" value="1"/>
</dbReference>
<proteinExistence type="predicted"/>